<dbReference type="Gene3D" id="3.30.450.150">
    <property type="entry name" value="Haem-degrading domain"/>
    <property type="match status" value="1"/>
</dbReference>
<dbReference type="AlphaFoldDB" id="A0A4P6F8A4"/>
<dbReference type="Pfam" id="PF03928">
    <property type="entry name" value="HbpS-like"/>
    <property type="match status" value="1"/>
</dbReference>
<dbReference type="PANTHER" id="PTHR28255:SF1">
    <property type="entry name" value="UPF0303 PROTEIN YBR137W"/>
    <property type="match status" value="1"/>
</dbReference>
<gene>
    <name evidence="1" type="ORF">ET445_00135</name>
</gene>
<evidence type="ECO:0000313" key="2">
    <source>
        <dbReference type="Proteomes" id="UP000291259"/>
    </source>
</evidence>
<keyword evidence="2" id="KW-1185">Reference proteome</keyword>
<dbReference type="InterPro" id="IPR038084">
    <property type="entry name" value="PduO/GlcC-like_sf"/>
</dbReference>
<proteinExistence type="predicted"/>
<dbReference type="RefSeq" id="WP_129187748.1">
    <property type="nucleotide sequence ID" value="NZ_CP035491.1"/>
</dbReference>
<sequence>MSDLPVFTLNDLLSEPSFVLDDFTNDDAVELGLVAVDVIRERGANLAVRILRGDDEVFLAKLGSTGPGNDPWLAGKAATAARFKEPSLLVRRRHEDAGTPFGERPDIDHDVFKAHGGAVPIIVDDAVVGTITMSGEPDVVDHDTTVEAIHRFLARREASGA</sequence>
<evidence type="ECO:0008006" key="3">
    <source>
        <dbReference type="Google" id="ProtNLM"/>
    </source>
</evidence>
<dbReference type="InterPro" id="IPR005624">
    <property type="entry name" value="PduO/GlcC-like"/>
</dbReference>
<dbReference type="EMBL" id="CP035491">
    <property type="protein sequence ID" value="QAY71974.1"/>
    <property type="molecule type" value="Genomic_DNA"/>
</dbReference>
<dbReference type="InterPro" id="IPR010371">
    <property type="entry name" value="YBR137W-like"/>
</dbReference>
<name>A0A4P6F8A4_9MICO</name>
<dbReference type="Proteomes" id="UP000291259">
    <property type="component" value="Chromosome"/>
</dbReference>
<organism evidence="1 2">
    <name type="scientific">Agromyces protaetiae</name>
    <dbReference type="NCBI Taxonomy" id="2509455"/>
    <lineage>
        <taxon>Bacteria</taxon>
        <taxon>Bacillati</taxon>
        <taxon>Actinomycetota</taxon>
        <taxon>Actinomycetes</taxon>
        <taxon>Micrococcales</taxon>
        <taxon>Microbacteriaceae</taxon>
        <taxon>Agromyces</taxon>
    </lineage>
</organism>
<accession>A0A4P6F8A4</accession>
<evidence type="ECO:0000313" key="1">
    <source>
        <dbReference type="EMBL" id="QAY71974.1"/>
    </source>
</evidence>
<dbReference type="PANTHER" id="PTHR28255">
    <property type="match status" value="1"/>
</dbReference>
<dbReference type="SUPFAM" id="SSF143744">
    <property type="entry name" value="GlcG-like"/>
    <property type="match status" value="1"/>
</dbReference>
<dbReference type="OrthoDB" id="9815315at2"/>
<dbReference type="KEGG" id="agf:ET445_00135"/>
<protein>
    <recommendedName>
        <fullName evidence="3">Heme-degrading domain-containing protein</fullName>
    </recommendedName>
</protein>
<reference evidence="1 2" key="1">
    <citation type="submission" date="2019-01" db="EMBL/GenBank/DDBJ databases">
        <title>Genome sequencing of strain FW100M-8.</title>
        <authorList>
            <person name="Heo J."/>
            <person name="Kim S.-J."/>
            <person name="Kim J.-S."/>
            <person name="Hong S.-B."/>
            <person name="Kwon S.-W."/>
        </authorList>
    </citation>
    <scope>NUCLEOTIDE SEQUENCE [LARGE SCALE GENOMIC DNA]</scope>
    <source>
        <strain evidence="1 2">FW100M-8</strain>
    </source>
</reference>